<dbReference type="PANTHER" id="PTHR41244:SF1">
    <property type="entry name" value="GLYCOSYLTRANSFERASE"/>
    <property type="match status" value="1"/>
</dbReference>
<protein>
    <submittedName>
        <fullName evidence="1">Uncharacterized protein</fullName>
    </submittedName>
</protein>
<name>A0A482PM72_CITRO</name>
<dbReference type="Pfam" id="PF14307">
    <property type="entry name" value="Glyco_tran_WbsX"/>
    <property type="match status" value="1"/>
</dbReference>
<dbReference type="InterPro" id="IPR032719">
    <property type="entry name" value="WbsX"/>
</dbReference>
<proteinExistence type="predicted"/>
<dbReference type="Gene3D" id="3.20.20.80">
    <property type="entry name" value="Glycosidases"/>
    <property type="match status" value="1"/>
</dbReference>
<accession>A0A482PM72</accession>
<evidence type="ECO:0000313" key="1">
    <source>
        <dbReference type="EMBL" id="QBY28694.1"/>
    </source>
</evidence>
<reference evidence="1" key="1">
    <citation type="submission" date="2019-03" db="EMBL/GenBank/DDBJ databases">
        <title>Complete genome sequence of enteropathogenic Citrobacter rodentium strain DBS100.</title>
        <authorList>
            <person name="Popov G."/>
            <person name="Fiebig A."/>
            <person name="Shideler S."/>
            <person name="Coombes B."/>
            <person name="Savchenko A."/>
        </authorList>
    </citation>
    <scope>NUCLEOTIDE SEQUENCE</scope>
    <source>
        <strain evidence="1">DBS100</strain>
    </source>
</reference>
<gene>
    <name evidence="1" type="ORF">E2R62_07415</name>
</gene>
<dbReference type="OMA" id="GHYQPRE"/>
<dbReference type="RefSeq" id="WP_012906376.1">
    <property type="nucleotide sequence ID" value="NZ_CAJTBI010000007.1"/>
</dbReference>
<dbReference type="PANTHER" id="PTHR41244">
    <property type="entry name" value="RHAMNAN SYNTHESIS F"/>
    <property type="match status" value="1"/>
</dbReference>
<dbReference type="CDD" id="cd11579">
    <property type="entry name" value="Glyco_tran_WbsX"/>
    <property type="match status" value="1"/>
</dbReference>
<dbReference type="AlphaFoldDB" id="A0A482PM72"/>
<dbReference type="EMBL" id="CP038008">
    <property type="protein sequence ID" value="QBY28694.1"/>
    <property type="molecule type" value="Genomic_DNA"/>
</dbReference>
<sequence length="346" mass="41400">MKKEIIAYYLPQYHEVKENNEWWGKGFTEWTALKKAKEYFPSQKIRLPTDFLGYYDLTESSVIEKQFKLAEDNGVSGFCLWTYWFGNGEKILEKPLSLILENRLKVRYCVAWANHSWFNKSKGILLKEQKYLGEKDYTDFFHYLLPHFKLENYLKKDNKPIVTIFDPNSIPDLFMFISLWNKLANENGYDGIYFIGDFTSYNSNYLGMLDGYLDSRSMYWKRTFIQKVREKLVRKHRVKFLGPIRYNYKKMISSLWHNETKDIKEIPIIFSGWDTTIRHGKQGVFYSNFSEHSFEVNVQNAINYNPQQDIVFLKSWNEWAEGNTVEPDTIFSDKLLRIISKYNKQR</sequence>
<organism evidence="1">
    <name type="scientific">Citrobacter rodentium</name>
    <dbReference type="NCBI Taxonomy" id="67825"/>
    <lineage>
        <taxon>Bacteria</taxon>
        <taxon>Pseudomonadati</taxon>
        <taxon>Pseudomonadota</taxon>
        <taxon>Gammaproteobacteria</taxon>
        <taxon>Enterobacterales</taxon>
        <taxon>Enterobacteriaceae</taxon>
        <taxon>Citrobacter</taxon>
    </lineage>
</organism>